<dbReference type="GO" id="GO:0005730">
    <property type="term" value="C:nucleolus"/>
    <property type="evidence" value="ECO:0007669"/>
    <property type="project" value="TreeGrafter"/>
</dbReference>
<feature type="compositionally biased region" description="Acidic residues" evidence="1">
    <location>
        <begin position="171"/>
        <end position="181"/>
    </location>
</feature>
<evidence type="ECO:0000313" key="2">
    <source>
        <dbReference type="EMBL" id="KAG5459629.1"/>
    </source>
</evidence>
<accession>A0A8H7ZUC0</accession>
<dbReference type="InterPro" id="IPR053030">
    <property type="entry name" value="Ribosomal_biogenesis_FAF1-like"/>
</dbReference>
<feature type="non-terminal residue" evidence="2">
    <location>
        <position position="415"/>
    </location>
</feature>
<sequence length="415" mass="44921">MAERKAGKVDDKRWESNQQHQKSTSTFEKLKAKGDEFLAALFGGEGSEPSPEPGDDNADADRRSERKRASGGPHHQQPQCSKKRRKSAGRFSAGGFAEGTLVEKEAAGGAAREGKAQEDDARTQAEMLARLSAHGRAFMERLGGLEEPVLNRKQQRLARRAAAAAASTELSQEEDIDSSEGEAEHTSGTESADATETDESESEDGGGIGEDAEPEAGGANRGGVVVVDASAASLFSASAESDLHLKEGRKAFLVRAAPVSVELEFCTECCHALQSSKICKTSEAPVRRPPTAADLKEDEEDRKNDAELMSILEASKLIEDYSAKQLSGKERRWWVANQAVKLGMKETPKHKMPLSMGLGLKAAQRKKDLKVLEEAKNIGLYHKSLKHNYAASAKRRVRLRKEGDRGLANVGVGRF</sequence>
<evidence type="ECO:0000256" key="1">
    <source>
        <dbReference type="SAM" id="MobiDB-lite"/>
    </source>
</evidence>
<name>A0A8H7ZUC0_9FUNG</name>
<feature type="region of interest" description="Disordered" evidence="1">
    <location>
        <begin position="145"/>
        <end position="220"/>
    </location>
</feature>
<dbReference type="Pfam" id="PF15375">
    <property type="entry name" value="FSAF1"/>
    <property type="match status" value="1"/>
</dbReference>
<feature type="region of interest" description="Disordered" evidence="1">
    <location>
        <begin position="1"/>
        <end position="128"/>
    </location>
</feature>
<feature type="compositionally biased region" description="Basic and acidic residues" evidence="1">
    <location>
        <begin position="101"/>
        <end position="123"/>
    </location>
</feature>
<dbReference type="AlphaFoldDB" id="A0A8H7ZUC0"/>
<dbReference type="PANTHER" id="PTHR28096:SF1">
    <property type="entry name" value="PROTEIN FAF1"/>
    <property type="match status" value="1"/>
</dbReference>
<evidence type="ECO:0000313" key="3">
    <source>
        <dbReference type="Proteomes" id="UP000673691"/>
    </source>
</evidence>
<feature type="compositionally biased region" description="Basic and acidic residues" evidence="1">
    <location>
        <begin position="1"/>
        <end position="15"/>
    </location>
</feature>
<proteinExistence type="predicted"/>
<gene>
    <name evidence="2" type="ORF">BJ554DRAFT_8423</name>
</gene>
<keyword evidence="3" id="KW-1185">Reference proteome</keyword>
<protein>
    <submittedName>
        <fullName evidence="2">Uncharacterized protein</fullName>
    </submittedName>
</protein>
<organism evidence="2 3">
    <name type="scientific">Olpidium bornovanus</name>
    <dbReference type="NCBI Taxonomy" id="278681"/>
    <lineage>
        <taxon>Eukaryota</taxon>
        <taxon>Fungi</taxon>
        <taxon>Fungi incertae sedis</taxon>
        <taxon>Olpidiomycota</taxon>
        <taxon>Olpidiomycotina</taxon>
        <taxon>Olpidiomycetes</taxon>
        <taxon>Olpidiales</taxon>
        <taxon>Olpidiaceae</taxon>
        <taxon>Olpidium</taxon>
    </lineage>
</organism>
<feature type="compositionally biased region" description="Acidic residues" evidence="1">
    <location>
        <begin position="193"/>
        <end position="214"/>
    </location>
</feature>
<feature type="compositionally biased region" description="Basic and acidic residues" evidence="1">
    <location>
        <begin position="59"/>
        <end position="68"/>
    </location>
</feature>
<dbReference type="OrthoDB" id="5556956at2759"/>
<feature type="compositionally biased region" description="Polar residues" evidence="1">
    <location>
        <begin position="16"/>
        <end position="27"/>
    </location>
</feature>
<dbReference type="Proteomes" id="UP000673691">
    <property type="component" value="Unassembled WGS sequence"/>
</dbReference>
<dbReference type="PANTHER" id="PTHR28096">
    <property type="entry name" value="PROTEIN FAF1"/>
    <property type="match status" value="1"/>
</dbReference>
<reference evidence="2 3" key="1">
    <citation type="journal article" name="Sci. Rep.">
        <title>Genome-scale phylogenetic analyses confirm Olpidium as the closest living zoosporic fungus to the non-flagellated, terrestrial fungi.</title>
        <authorList>
            <person name="Chang Y."/>
            <person name="Rochon D."/>
            <person name="Sekimoto S."/>
            <person name="Wang Y."/>
            <person name="Chovatia M."/>
            <person name="Sandor L."/>
            <person name="Salamov A."/>
            <person name="Grigoriev I.V."/>
            <person name="Stajich J.E."/>
            <person name="Spatafora J.W."/>
        </authorList>
    </citation>
    <scope>NUCLEOTIDE SEQUENCE [LARGE SCALE GENOMIC DNA]</scope>
    <source>
        <strain evidence="2">S191</strain>
    </source>
</reference>
<comment type="caution">
    <text evidence="2">The sequence shown here is derived from an EMBL/GenBank/DDBJ whole genome shotgun (WGS) entry which is preliminary data.</text>
</comment>
<dbReference type="GO" id="GO:0000462">
    <property type="term" value="P:maturation of SSU-rRNA from tricistronic rRNA transcript (SSU-rRNA, 5.8S rRNA, LSU-rRNA)"/>
    <property type="evidence" value="ECO:0007669"/>
    <property type="project" value="TreeGrafter"/>
</dbReference>
<dbReference type="InterPro" id="IPR027973">
    <property type="entry name" value="FSAF1-like"/>
</dbReference>
<dbReference type="EMBL" id="JAEFCI010006523">
    <property type="protein sequence ID" value="KAG5459629.1"/>
    <property type="molecule type" value="Genomic_DNA"/>
</dbReference>